<keyword evidence="2" id="KW-0808">Transferase</keyword>
<evidence type="ECO:0000313" key="2">
    <source>
        <dbReference type="EMBL" id="MEN0645489.1"/>
    </source>
</evidence>
<evidence type="ECO:0000313" key="3">
    <source>
        <dbReference type="Proteomes" id="UP001418796"/>
    </source>
</evidence>
<sequence>MTTYTPSVVVGEICVQWASCISSRDTEKAKELKEKLDELLPTMEQDDKIIAYVQLLNFRYDMLTEVAQKQDYVVPEFADIPVDSLLQFYKFYFVGQYEFYYGRYKSAISLYNKAEAQLAYVNDEYEKAEFYHHVGMSYYRIDQYTHATSYLEKAIHLFEGNPAYQERLINSKMGLGGIATDLHHYEKGEQYYLEAVNHASNFPVTKALAFRALGLSKMKQQDFEKAKSYFVKALAIPEHQNSIFGMKSKANLANILYRLCDPNAQEIYEQAYEKAHQFGNMEYIIRLDLTYYLYEKFDESLLDRKLNELIDLKLNYVASAIAEEISYYAKEKGDLKTALKFMTTAYEKRIDYQMLGGEQT</sequence>
<dbReference type="Pfam" id="PF18801">
    <property type="entry name" value="RapH_N"/>
    <property type="match status" value="1"/>
</dbReference>
<feature type="repeat" description="TPR" evidence="1">
    <location>
        <begin position="128"/>
        <end position="161"/>
    </location>
</feature>
<evidence type="ECO:0000256" key="1">
    <source>
        <dbReference type="PROSITE-ProRule" id="PRU00339"/>
    </source>
</evidence>
<dbReference type="GO" id="GO:0008168">
    <property type="term" value="F:methyltransferase activity"/>
    <property type="evidence" value="ECO:0007669"/>
    <property type="project" value="UniProtKB-KW"/>
</dbReference>
<dbReference type="SUPFAM" id="SSF48452">
    <property type="entry name" value="TPR-like"/>
    <property type="match status" value="1"/>
</dbReference>
<dbReference type="InterPro" id="IPR011990">
    <property type="entry name" value="TPR-like_helical_dom_sf"/>
</dbReference>
<feature type="repeat" description="TPR" evidence="1">
    <location>
        <begin position="207"/>
        <end position="240"/>
    </location>
</feature>
<dbReference type="Gene3D" id="1.25.40.10">
    <property type="entry name" value="Tetratricopeptide repeat domain"/>
    <property type="match status" value="1"/>
</dbReference>
<dbReference type="Proteomes" id="UP001418796">
    <property type="component" value="Unassembled WGS sequence"/>
</dbReference>
<organism evidence="2 3">
    <name type="scientific">Alkalicoccobacillus gibsonii</name>
    <dbReference type="NCBI Taxonomy" id="79881"/>
    <lineage>
        <taxon>Bacteria</taxon>
        <taxon>Bacillati</taxon>
        <taxon>Bacillota</taxon>
        <taxon>Bacilli</taxon>
        <taxon>Bacillales</taxon>
        <taxon>Bacillaceae</taxon>
        <taxon>Alkalicoccobacillus</taxon>
    </lineage>
</organism>
<reference evidence="2 3" key="1">
    <citation type="submission" date="2024-03" db="EMBL/GenBank/DDBJ databases">
        <title>Bacilli Hybrid Assemblies.</title>
        <authorList>
            <person name="Kovac J."/>
        </authorList>
    </citation>
    <scope>NUCLEOTIDE SEQUENCE [LARGE SCALE GENOMIC DNA]</scope>
    <source>
        <strain evidence="2 3">FSL R7-0666</strain>
    </source>
</reference>
<keyword evidence="2" id="KW-0489">Methyltransferase</keyword>
<protein>
    <submittedName>
        <fullName evidence="2">Modification methylase CeqI</fullName>
    </submittedName>
</protein>
<dbReference type="PROSITE" id="PS50005">
    <property type="entry name" value="TPR"/>
    <property type="match status" value="2"/>
</dbReference>
<dbReference type="RefSeq" id="WP_343132157.1">
    <property type="nucleotide sequence ID" value="NZ_JBCITK010000002.1"/>
</dbReference>
<dbReference type="SMART" id="SM00028">
    <property type="entry name" value="TPR"/>
    <property type="match status" value="3"/>
</dbReference>
<dbReference type="GO" id="GO:0032259">
    <property type="term" value="P:methylation"/>
    <property type="evidence" value="ECO:0007669"/>
    <property type="project" value="UniProtKB-KW"/>
</dbReference>
<proteinExistence type="predicted"/>
<keyword evidence="1" id="KW-0802">TPR repeat</keyword>
<keyword evidence="3" id="KW-1185">Reference proteome</keyword>
<accession>A0ABU9VNU3</accession>
<gene>
    <name evidence="2" type="ORF">MKY91_20200</name>
</gene>
<name>A0ABU9VNU3_9BACI</name>
<comment type="caution">
    <text evidence="2">The sequence shown here is derived from an EMBL/GenBank/DDBJ whole genome shotgun (WGS) entry which is preliminary data.</text>
</comment>
<dbReference type="InterPro" id="IPR019734">
    <property type="entry name" value="TPR_rpt"/>
</dbReference>
<dbReference type="EMBL" id="JBCITK010000002">
    <property type="protein sequence ID" value="MEN0645489.1"/>
    <property type="molecule type" value="Genomic_DNA"/>
</dbReference>